<evidence type="ECO:0000256" key="1">
    <source>
        <dbReference type="ARBA" id="ARBA00004613"/>
    </source>
</evidence>
<accession>A0ABM1MBI5</accession>
<evidence type="ECO:0000313" key="11">
    <source>
        <dbReference type="RefSeq" id="XP_017771935.1"/>
    </source>
</evidence>
<dbReference type="Pfam" id="PF03769">
    <property type="entry name" value="Attacin_C"/>
    <property type="match status" value="1"/>
</dbReference>
<keyword evidence="3" id="KW-0964">Secreted</keyword>
<evidence type="ECO:0000256" key="2">
    <source>
        <dbReference type="ARBA" id="ARBA00007550"/>
    </source>
</evidence>
<keyword evidence="4" id="KW-0929">Antimicrobial</keyword>
<evidence type="ECO:0000256" key="6">
    <source>
        <dbReference type="ARBA" id="ARBA00022859"/>
    </source>
</evidence>
<reference evidence="11" key="1">
    <citation type="submission" date="2025-08" db="UniProtKB">
        <authorList>
            <consortium name="RefSeq"/>
        </authorList>
    </citation>
    <scope>IDENTIFICATION</scope>
    <source>
        <tissue evidence="11">Whole Larva</tissue>
    </source>
</reference>
<evidence type="ECO:0000259" key="9">
    <source>
        <dbReference type="Pfam" id="PF03769"/>
    </source>
</evidence>
<keyword evidence="10" id="KW-1185">Reference proteome</keyword>
<proteinExistence type="inferred from homology"/>
<gene>
    <name evidence="11" type="primary">LOC108559235</name>
</gene>
<sequence>MFKLLIVFALCMSMGIALYLESPEPFYNSNGDEFYLYRNNHLHRQRRQISIGTGSDGSHVQRTQELINDKNRKVDLTSFTSTNPQNQMTVGQQLDYLDKRTDSAFKLAGQHTQNYGTDLQAAGQYNFLRTNDGRGTIGLAGEYSRHFGGPWGTQQPNYGVFIRGNYNFP</sequence>
<evidence type="ECO:0000256" key="3">
    <source>
        <dbReference type="ARBA" id="ARBA00022525"/>
    </source>
</evidence>
<dbReference type="GeneID" id="108559235"/>
<feature type="domain" description="Attacin C-terminal" evidence="9">
    <location>
        <begin position="61"/>
        <end position="168"/>
    </location>
</feature>
<keyword evidence="5" id="KW-0399">Innate immunity</keyword>
<keyword evidence="7" id="KW-0044">Antibiotic</keyword>
<comment type="subcellular location">
    <subcellularLocation>
        <location evidence="1">Secreted</location>
    </subcellularLocation>
</comment>
<evidence type="ECO:0000256" key="8">
    <source>
        <dbReference type="SAM" id="SignalP"/>
    </source>
</evidence>
<comment type="similarity">
    <text evidence="2">Belongs to the attacin/sarcotoxin-2 family.</text>
</comment>
<evidence type="ECO:0000256" key="7">
    <source>
        <dbReference type="ARBA" id="ARBA00023022"/>
    </source>
</evidence>
<evidence type="ECO:0000256" key="5">
    <source>
        <dbReference type="ARBA" id="ARBA00022588"/>
    </source>
</evidence>
<dbReference type="RefSeq" id="XP_017771935.1">
    <property type="nucleotide sequence ID" value="XM_017916446.1"/>
</dbReference>
<keyword evidence="6" id="KW-0391">Immunity</keyword>
<protein>
    <submittedName>
        <fullName evidence="11">Uncharacterized protein LOC108559235</fullName>
    </submittedName>
</protein>
<name>A0ABM1MBI5_NICVS</name>
<dbReference type="InterPro" id="IPR005521">
    <property type="entry name" value="Attacin_C"/>
</dbReference>
<feature type="chain" id="PRO_5047275960" evidence="8">
    <location>
        <begin position="18"/>
        <end position="169"/>
    </location>
</feature>
<dbReference type="Proteomes" id="UP000695000">
    <property type="component" value="Unplaced"/>
</dbReference>
<evidence type="ECO:0000256" key="4">
    <source>
        <dbReference type="ARBA" id="ARBA00022529"/>
    </source>
</evidence>
<feature type="signal peptide" evidence="8">
    <location>
        <begin position="1"/>
        <end position="17"/>
    </location>
</feature>
<evidence type="ECO:0000313" key="10">
    <source>
        <dbReference type="Proteomes" id="UP000695000"/>
    </source>
</evidence>
<keyword evidence="8" id="KW-0732">Signal</keyword>
<organism evidence="10 11">
    <name type="scientific">Nicrophorus vespilloides</name>
    <name type="common">Boreal carrion beetle</name>
    <dbReference type="NCBI Taxonomy" id="110193"/>
    <lineage>
        <taxon>Eukaryota</taxon>
        <taxon>Metazoa</taxon>
        <taxon>Ecdysozoa</taxon>
        <taxon>Arthropoda</taxon>
        <taxon>Hexapoda</taxon>
        <taxon>Insecta</taxon>
        <taxon>Pterygota</taxon>
        <taxon>Neoptera</taxon>
        <taxon>Endopterygota</taxon>
        <taxon>Coleoptera</taxon>
        <taxon>Polyphaga</taxon>
        <taxon>Staphyliniformia</taxon>
        <taxon>Silphidae</taxon>
        <taxon>Nicrophorinae</taxon>
        <taxon>Nicrophorus</taxon>
    </lineage>
</organism>